<dbReference type="eggNOG" id="COG2984">
    <property type="taxonomic scope" value="Bacteria"/>
</dbReference>
<evidence type="ECO:0008006" key="3">
    <source>
        <dbReference type="Google" id="ProtNLM"/>
    </source>
</evidence>
<protein>
    <recommendedName>
        <fullName evidence="3">ABC transporter substrate binding protein</fullName>
    </recommendedName>
</protein>
<gene>
    <name evidence="1" type="ordered locus">Ppro_1141</name>
</gene>
<name>A1AN45_PELPD</name>
<dbReference type="AlphaFoldDB" id="A1AN45"/>
<dbReference type="PANTHER" id="PTHR35271:SF1">
    <property type="entry name" value="ABC TRANSPORTER, SUBSTRATE-BINDING LIPOPROTEIN"/>
    <property type="match status" value="1"/>
</dbReference>
<dbReference type="Proteomes" id="UP000006732">
    <property type="component" value="Chromosome"/>
</dbReference>
<accession>A1AN45</accession>
<dbReference type="RefSeq" id="WP_011735067.1">
    <property type="nucleotide sequence ID" value="NC_008609.1"/>
</dbReference>
<dbReference type="Pfam" id="PF04392">
    <property type="entry name" value="ABC_sub_bind"/>
    <property type="match status" value="1"/>
</dbReference>
<evidence type="ECO:0000313" key="1">
    <source>
        <dbReference type="EMBL" id="ABK98765.1"/>
    </source>
</evidence>
<keyword evidence="2" id="KW-1185">Reference proteome</keyword>
<reference evidence="1 2" key="1">
    <citation type="submission" date="2006-10" db="EMBL/GenBank/DDBJ databases">
        <title>Complete sequence of chromosome of Pelobacter propionicus DSM 2379.</title>
        <authorList>
            <consortium name="US DOE Joint Genome Institute"/>
            <person name="Copeland A."/>
            <person name="Lucas S."/>
            <person name="Lapidus A."/>
            <person name="Barry K."/>
            <person name="Detter J.C."/>
            <person name="Glavina del Rio T."/>
            <person name="Hammon N."/>
            <person name="Israni S."/>
            <person name="Dalin E."/>
            <person name="Tice H."/>
            <person name="Pitluck S."/>
            <person name="Saunders E."/>
            <person name="Brettin T."/>
            <person name="Bruce D."/>
            <person name="Han C."/>
            <person name="Tapia R."/>
            <person name="Schmutz J."/>
            <person name="Larimer F."/>
            <person name="Land M."/>
            <person name="Hauser L."/>
            <person name="Kyrpides N."/>
            <person name="Kim E."/>
            <person name="Lovley D."/>
            <person name="Richardson P."/>
        </authorList>
    </citation>
    <scope>NUCLEOTIDE SEQUENCE [LARGE SCALE GENOMIC DNA]</scope>
    <source>
        <strain evidence="2">DSM 2379 / NBRC 103807 / OttBd1</strain>
    </source>
</reference>
<dbReference type="KEGG" id="ppd:Ppro_1141"/>
<dbReference type="PANTHER" id="PTHR35271">
    <property type="entry name" value="ABC TRANSPORTER, SUBSTRATE-BINDING LIPOPROTEIN-RELATED"/>
    <property type="match status" value="1"/>
</dbReference>
<dbReference type="Gene3D" id="3.40.50.2300">
    <property type="match status" value="2"/>
</dbReference>
<evidence type="ECO:0000313" key="2">
    <source>
        <dbReference type="Proteomes" id="UP000006732"/>
    </source>
</evidence>
<dbReference type="EMBL" id="CP000482">
    <property type="protein sequence ID" value="ABK98765.1"/>
    <property type="molecule type" value="Genomic_DNA"/>
</dbReference>
<proteinExistence type="predicted"/>
<dbReference type="InterPro" id="IPR007487">
    <property type="entry name" value="ABC_transpt-TYRBP-like"/>
</dbReference>
<dbReference type="STRING" id="338966.Ppro_1141"/>
<dbReference type="HOGENOM" id="CLU_057483_1_0_7"/>
<organism evidence="1 2">
    <name type="scientific">Pelobacter propionicus (strain DSM 2379 / NBRC 103807 / OttBd1)</name>
    <dbReference type="NCBI Taxonomy" id="338966"/>
    <lineage>
        <taxon>Bacteria</taxon>
        <taxon>Pseudomonadati</taxon>
        <taxon>Thermodesulfobacteriota</taxon>
        <taxon>Desulfuromonadia</taxon>
        <taxon>Desulfuromonadales</taxon>
        <taxon>Desulfuromonadaceae</taxon>
        <taxon>Pelobacter</taxon>
    </lineage>
</organism>
<sequence>MPYGKTTLLPFLLLFLLLGTLCPAGAGAGAAPYRVLVVMSYHETQPLEEETRKGIESVLQGKAELHYVYLDTKYNSHQGKEKAATAYALYRELRPDGVIAADDDAQALFVVPFLRNRVTTPVMFCGVNAEPDRYGYPARNVSGIRERSHISESIAFLQQLVPSVRRIAFMASDDAMGKILKSLVEREAQSYSATSLPVRLVTTLGEAKSAALELRQQSDALLLFSMASIRDAAHNHPNDRQIFSSLSRQYGKPVIGTTDYMIRHGLLCAVVNSGREQGATAARMLLRAMDGTAVSRIPLTSNYEGKRMINVTVMKSLGIRPRPIVLRGVELVNTAE</sequence>